<protein>
    <recommendedName>
        <fullName evidence="5">Cell wall protein CWP1</fullName>
    </recommendedName>
</protein>
<feature type="signal peptide" evidence="2">
    <location>
        <begin position="1"/>
        <end position="20"/>
    </location>
</feature>
<dbReference type="OrthoDB" id="3981026at2759"/>
<evidence type="ECO:0000256" key="2">
    <source>
        <dbReference type="SAM" id="SignalP"/>
    </source>
</evidence>
<proteinExistence type="predicted"/>
<keyword evidence="4" id="KW-1185">Reference proteome</keyword>
<dbReference type="EMBL" id="JAEUBG010005537">
    <property type="protein sequence ID" value="KAH3674294.1"/>
    <property type="molecule type" value="Genomic_DNA"/>
</dbReference>
<evidence type="ECO:0000313" key="4">
    <source>
        <dbReference type="Proteomes" id="UP000774326"/>
    </source>
</evidence>
<evidence type="ECO:0008006" key="5">
    <source>
        <dbReference type="Google" id="ProtNLM"/>
    </source>
</evidence>
<name>A0A9P8PN74_WICPI</name>
<evidence type="ECO:0000313" key="3">
    <source>
        <dbReference type="EMBL" id="KAH3674294.1"/>
    </source>
</evidence>
<accession>A0A9P8PN74</accession>
<evidence type="ECO:0000256" key="1">
    <source>
        <dbReference type="SAM" id="MobiDB-lite"/>
    </source>
</evidence>
<organism evidence="3 4">
    <name type="scientific">Wickerhamomyces pijperi</name>
    <name type="common">Yeast</name>
    <name type="synonym">Pichia pijperi</name>
    <dbReference type="NCBI Taxonomy" id="599730"/>
    <lineage>
        <taxon>Eukaryota</taxon>
        <taxon>Fungi</taxon>
        <taxon>Dikarya</taxon>
        <taxon>Ascomycota</taxon>
        <taxon>Saccharomycotina</taxon>
        <taxon>Saccharomycetes</taxon>
        <taxon>Phaffomycetales</taxon>
        <taxon>Wickerhamomycetaceae</taxon>
        <taxon>Wickerhamomyces</taxon>
    </lineage>
</organism>
<comment type="caution">
    <text evidence="3">The sequence shown here is derived from an EMBL/GenBank/DDBJ whole genome shotgun (WGS) entry which is preliminary data.</text>
</comment>
<feature type="compositionally biased region" description="Low complexity" evidence="1">
    <location>
        <begin position="147"/>
        <end position="180"/>
    </location>
</feature>
<gene>
    <name evidence="3" type="ORF">WICPIJ_009605</name>
</gene>
<feature type="chain" id="PRO_5040408070" description="Cell wall protein CWP1" evidence="2">
    <location>
        <begin position="21"/>
        <end position="209"/>
    </location>
</feature>
<keyword evidence="2" id="KW-0732">Signal</keyword>
<sequence length="209" mass="20625">MFSKTSLLVALSSLASYVVADSAEFYLIVIRSGSQYQYAAIVPNSDNVLLAGSSAGEKAAVITDAGEFKYTDGSYLTVEADKVTVTQGSGSTGFSLSEGGYLTYKGSESVSINDSSNVVAFGNGGDGSTSVAVRAWGTDGQALGAYTPSGSSSSATTSSEAPASSSSTTSSSEAPASSSSDPAVAVQENGANGLMVGSAGLVAAAALLL</sequence>
<reference evidence="3" key="2">
    <citation type="submission" date="2021-01" db="EMBL/GenBank/DDBJ databases">
        <authorList>
            <person name="Schikora-Tamarit M.A."/>
        </authorList>
    </citation>
    <scope>NUCLEOTIDE SEQUENCE</scope>
    <source>
        <strain evidence="3">CBS2887</strain>
    </source>
</reference>
<dbReference type="AlphaFoldDB" id="A0A9P8PN74"/>
<feature type="region of interest" description="Disordered" evidence="1">
    <location>
        <begin position="147"/>
        <end position="184"/>
    </location>
</feature>
<reference evidence="3" key="1">
    <citation type="journal article" date="2021" name="Open Biol.">
        <title>Shared evolutionary footprints suggest mitochondrial oxidative damage underlies multiple complex I losses in fungi.</title>
        <authorList>
            <person name="Schikora-Tamarit M.A."/>
            <person name="Marcet-Houben M."/>
            <person name="Nosek J."/>
            <person name="Gabaldon T."/>
        </authorList>
    </citation>
    <scope>NUCLEOTIDE SEQUENCE</scope>
    <source>
        <strain evidence="3">CBS2887</strain>
    </source>
</reference>
<dbReference type="Proteomes" id="UP000774326">
    <property type="component" value="Unassembled WGS sequence"/>
</dbReference>